<keyword evidence="1" id="KW-0732">Signal</keyword>
<evidence type="ECO:0000256" key="1">
    <source>
        <dbReference type="SAM" id="SignalP"/>
    </source>
</evidence>
<dbReference type="Proteomes" id="UP000752696">
    <property type="component" value="Unassembled WGS sequence"/>
</dbReference>
<evidence type="ECO:0000313" key="2">
    <source>
        <dbReference type="EMBL" id="CAD1474352.1"/>
    </source>
</evidence>
<proteinExistence type="predicted"/>
<sequence length="289" mass="33794">MLVSRGYLFVSMLVVASAAPKRHARSNLPTWYLPCGEEQAEDIEVLSLEEEINGSVQNLTIENLRLQHQLTMNDYLSRDYEYLYEDVRIGVEQYQYIPNWVPGKEDVNKIKKLANTGSQTKDRARELAKGGVVDRREYRIPNEAFAAVRLIASNLPKDMINIYTSLVNSPLRGDKGFTFFLQIVNHFPKLHVDLQKFAVAFEELVNDETIRKKYKALKMTQSYLMMMLCEVESNIMALPSLRIPSRVARRIMKNAEREPEDDTRRLIRDWGVLLKYRDYLHAWRHVFNY</sequence>
<dbReference type="OrthoDB" id="6613562at2759"/>
<evidence type="ECO:0000313" key="3">
    <source>
        <dbReference type="Proteomes" id="UP000752696"/>
    </source>
</evidence>
<dbReference type="EMBL" id="CAJDYZ010007508">
    <property type="protein sequence ID" value="CAD1474352.1"/>
    <property type="molecule type" value="Genomic_DNA"/>
</dbReference>
<feature type="signal peptide" evidence="1">
    <location>
        <begin position="1"/>
        <end position="18"/>
    </location>
</feature>
<dbReference type="AlphaFoldDB" id="A0A6V7H4Y6"/>
<organism evidence="2 3">
    <name type="scientific">Heterotrigona itama</name>
    <dbReference type="NCBI Taxonomy" id="395501"/>
    <lineage>
        <taxon>Eukaryota</taxon>
        <taxon>Metazoa</taxon>
        <taxon>Ecdysozoa</taxon>
        <taxon>Arthropoda</taxon>
        <taxon>Hexapoda</taxon>
        <taxon>Insecta</taxon>
        <taxon>Pterygota</taxon>
        <taxon>Neoptera</taxon>
        <taxon>Endopterygota</taxon>
        <taxon>Hymenoptera</taxon>
        <taxon>Apocrita</taxon>
        <taxon>Aculeata</taxon>
        <taxon>Apoidea</taxon>
        <taxon>Anthophila</taxon>
        <taxon>Apidae</taxon>
        <taxon>Heterotrigona</taxon>
    </lineage>
</organism>
<protein>
    <submittedName>
        <fullName evidence="2">Uncharacterized protein</fullName>
    </submittedName>
</protein>
<name>A0A6V7H4Y6_9HYME</name>
<reference evidence="2" key="1">
    <citation type="submission" date="2020-07" db="EMBL/GenBank/DDBJ databases">
        <authorList>
            <person name="Nazaruddin N."/>
        </authorList>
    </citation>
    <scope>NUCLEOTIDE SEQUENCE</scope>
</reference>
<accession>A0A6V7H4Y6</accession>
<feature type="chain" id="PRO_5027886697" evidence="1">
    <location>
        <begin position="19"/>
        <end position="289"/>
    </location>
</feature>
<gene>
    <name evidence="2" type="ORF">MHI_LOCUS462251</name>
</gene>
<comment type="caution">
    <text evidence="2">The sequence shown here is derived from an EMBL/GenBank/DDBJ whole genome shotgun (WGS) entry which is preliminary data.</text>
</comment>
<keyword evidence="3" id="KW-1185">Reference proteome</keyword>